<gene>
    <name evidence="1" type="ORF">A3I25_00345</name>
</gene>
<sequence>MKLTVLKGIANDLISHLDNQIWFGYFKDLSFPVDVNVLKEQDGLSKTCVSFFKERLPSSFDFKRIKKINLKVGKSKTFLKIAVYVTIDEKEFVAKGGSIMNS</sequence>
<accession>A0A1F6XQS1</accession>
<dbReference type="Proteomes" id="UP000177195">
    <property type="component" value="Unassembled WGS sequence"/>
</dbReference>
<dbReference type="EMBL" id="MFVN01000036">
    <property type="protein sequence ID" value="OGI96477.1"/>
    <property type="molecule type" value="Genomic_DNA"/>
</dbReference>
<organism evidence="1 2">
    <name type="scientific">Candidatus Nomurabacteria bacterium RIFCSPLOWO2_02_FULL_42_17</name>
    <dbReference type="NCBI Taxonomy" id="1801789"/>
    <lineage>
        <taxon>Bacteria</taxon>
        <taxon>Candidatus Nomuraibacteriota</taxon>
    </lineage>
</organism>
<dbReference type="AlphaFoldDB" id="A0A1F6XQS1"/>
<reference evidence="1 2" key="1">
    <citation type="journal article" date="2016" name="Nat. Commun.">
        <title>Thousands of microbial genomes shed light on interconnected biogeochemical processes in an aquifer system.</title>
        <authorList>
            <person name="Anantharaman K."/>
            <person name="Brown C.T."/>
            <person name="Hug L.A."/>
            <person name="Sharon I."/>
            <person name="Castelle C.J."/>
            <person name="Probst A.J."/>
            <person name="Thomas B.C."/>
            <person name="Singh A."/>
            <person name="Wilkins M.J."/>
            <person name="Karaoz U."/>
            <person name="Brodie E.L."/>
            <person name="Williams K.H."/>
            <person name="Hubbard S.S."/>
            <person name="Banfield J.F."/>
        </authorList>
    </citation>
    <scope>NUCLEOTIDE SEQUENCE [LARGE SCALE GENOMIC DNA]</scope>
</reference>
<evidence type="ECO:0000313" key="1">
    <source>
        <dbReference type="EMBL" id="OGI96477.1"/>
    </source>
</evidence>
<proteinExistence type="predicted"/>
<name>A0A1F6XQS1_9BACT</name>
<comment type="caution">
    <text evidence="1">The sequence shown here is derived from an EMBL/GenBank/DDBJ whole genome shotgun (WGS) entry which is preliminary data.</text>
</comment>
<evidence type="ECO:0000313" key="2">
    <source>
        <dbReference type="Proteomes" id="UP000177195"/>
    </source>
</evidence>
<protein>
    <submittedName>
        <fullName evidence="1">Uncharacterized protein</fullName>
    </submittedName>
</protein>